<dbReference type="InterPro" id="IPR006671">
    <property type="entry name" value="Cyclin_N"/>
</dbReference>
<evidence type="ECO:0000256" key="2">
    <source>
        <dbReference type="ARBA" id="ARBA00023127"/>
    </source>
</evidence>
<organism evidence="8">
    <name type="scientific">Hirondellea gigas</name>
    <dbReference type="NCBI Taxonomy" id="1518452"/>
    <lineage>
        <taxon>Eukaryota</taxon>
        <taxon>Metazoa</taxon>
        <taxon>Ecdysozoa</taxon>
        <taxon>Arthropoda</taxon>
        <taxon>Crustacea</taxon>
        <taxon>Multicrustacea</taxon>
        <taxon>Malacostraca</taxon>
        <taxon>Eumalacostraca</taxon>
        <taxon>Peracarida</taxon>
        <taxon>Amphipoda</taxon>
        <taxon>Amphilochidea</taxon>
        <taxon>Lysianassida</taxon>
        <taxon>Lysianassidira</taxon>
        <taxon>Lysianassoidea</taxon>
        <taxon>Lysianassidae</taxon>
        <taxon>Hirondellea</taxon>
    </lineage>
</organism>
<keyword evidence="3" id="KW-0131">Cell cycle</keyword>
<dbReference type="CDD" id="cd20509">
    <property type="entry name" value="CYCLIN_CCNB1-like_rpt2"/>
    <property type="match status" value="1"/>
</dbReference>
<dbReference type="GO" id="GO:0051301">
    <property type="term" value="P:cell division"/>
    <property type="evidence" value="ECO:0007669"/>
    <property type="project" value="UniProtKB-KW"/>
</dbReference>
<dbReference type="InterPro" id="IPR046965">
    <property type="entry name" value="Cyclin_A/B-like"/>
</dbReference>
<dbReference type="AlphaFoldDB" id="A0A2P2I3H3"/>
<keyword evidence="1" id="KW-0132">Cell division</keyword>
<evidence type="ECO:0000259" key="6">
    <source>
        <dbReference type="SMART" id="SM00385"/>
    </source>
</evidence>
<dbReference type="Pfam" id="PF02984">
    <property type="entry name" value="Cyclin_C"/>
    <property type="match status" value="1"/>
</dbReference>
<feature type="domain" description="Cyclin-like" evidence="6">
    <location>
        <begin position="218"/>
        <end position="303"/>
    </location>
</feature>
<evidence type="ECO:0000313" key="9">
    <source>
        <dbReference type="EMBL" id="LAC21615.1"/>
    </source>
</evidence>
<evidence type="ECO:0000256" key="4">
    <source>
        <dbReference type="RuleBase" id="RU000383"/>
    </source>
</evidence>
<dbReference type="EMBL" id="IACT01002330">
    <property type="protein sequence ID" value="LAC21615.1"/>
    <property type="molecule type" value="mRNA"/>
</dbReference>
<dbReference type="PANTHER" id="PTHR10177">
    <property type="entry name" value="CYCLINS"/>
    <property type="match status" value="1"/>
</dbReference>
<name>A0A2P2I3H3_9CRUS</name>
<dbReference type="SMART" id="SM00385">
    <property type="entry name" value="CYCLIN"/>
    <property type="match status" value="2"/>
</dbReference>
<feature type="region of interest" description="Disordered" evidence="5">
    <location>
        <begin position="121"/>
        <end position="144"/>
    </location>
</feature>
<sequence>MAYRSASLRHNVVNENSIHLKKEVTKLETGPILKRAALDEIGNKAANVQRSFSTVETVKSKLNSQVFKKPVLAKAPVLKKNVAKRTAVEECRKTAPAVVEEESESVCESTMRTIVETPDAAVDEKEKTVSSPEDMSVLEGTTTQQTDQSVDDLSIAFSSKMLNITDIDAEDRDNPQLVSEYAEDIYVYMRSLEDKHLVKRRYLDGHSVTPRMRTILVDWLVQVHMRFNLMQETLYLTFAILDRYLQLMPDTKKEELQLVGVTAMFIASKYEETYCSEIHDFVYISDRAYTKSQIRQMERKILKKLDFYISYPLPLHFLRRNSKAAQVDGTQHTLAKYLMELCQPDYNMCQYKASEIGAAALCLSMRLIGDQTEWTDTLTYYSNYTEAHLTPILCRMAQCITRSHNSTQQSIPKKYEASKYMKISTIPELRSPLIRSLAQKAASLS</sequence>
<dbReference type="InterPro" id="IPR039361">
    <property type="entry name" value="Cyclin"/>
</dbReference>
<dbReference type="Gene3D" id="1.10.472.10">
    <property type="entry name" value="Cyclin-like"/>
    <property type="match status" value="2"/>
</dbReference>
<keyword evidence="2 4" id="KW-0195">Cyclin</keyword>
<dbReference type="EMBL" id="IACF01002945">
    <property type="protein sequence ID" value="LAB68578.1"/>
    <property type="molecule type" value="mRNA"/>
</dbReference>
<comment type="similarity">
    <text evidence="4">Belongs to the cyclin family.</text>
</comment>
<dbReference type="SMART" id="SM01332">
    <property type="entry name" value="Cyclin_C"/>
    <property type="match status" value="1"/>
</dbReference>
<dbReference type="CDD" id="cd20507">
    <property type="entry name" value="CYCLIN_CCNB1-like_rpt1"/>
    <property type="match status" value="1"/>
</dbReference>
<feature type="domain" description="Cyclin-like" evidence="6">
    <location>
        <begin position="316"/>
        <end position="398"/>
    </location>
</feature>
<dbReference type="SUPFAM" id="SSF47954">
    <property type="entry name" value="Cyclin-like"/>
    <property type="match status" value="2"/>
</dbReference>
<dbReference type="InterPro" id="IPR004367">
    <property type="entry name" value="Cyclin_C-dom"/>
</dbReference>
<evidence type="ECO:0000256" key="5">
    <source>
        <dbReference type="SAM" id="MobiDB-lite"/>
    </source>
</evidence>
<proteinExistence type="evidence at transcript level"/>
<reference evidence="9" key="1">
    <citation type="submission" date="2017-11" db="EMBL/GenBank/DDBJ databases">
        <title>The sensing device of the deep-sea amphipod.</title>
        <authorList>
            <person name="Kobayashi H."/>
            <person name="Nagahama T."/>
            <person name="Arai W."/>
            <person name="Sasagawa Y."/>
            <person name="Umeda M."/>
            <person name="Hayashi T."/>
            <person name="Nikaido I."/>
            <person name="Watanabe H."/>
            <person name="Oguri K."/>
            <person name="Kitazato H."/>
            <person name="Fujioka K."/>
            <person name="Kido Y."/>
            <person name="Takami H."/>
        </authorList>
    </citation>
    <scope>NUCLEOTIDE SEQUENCE</scope>
    <source>
        <tissue evidence="9">Whole body</tissue>
    </source>
</reference>
<evidence type="ECO:0000259" key="7">
    <source>
        <dbReference type="SMART" id="SM01332"/>
    </source>
</evidence>
<dbReference type="Pfam" id="PF00134">
    <property type="entry name" value="Cyclin_N"/>
    <property type="match status" value="1"/>
</dbReference>
<dbReference type="InterPro" id="IPR036915">
    <property type="entry name" value="Cyclin-like_sf"/>
</dbReference>
<feature type="domain" description="Cyclin C-terminal" evidence="7">
    <location>
        <begin position="312"/>
        <end position="429"/>
    </location>
</feature>
<dbReference type="PIRSF" id="PIRSF001771">
    <property type="entry name" value="Cyclin_A_B_D_E"/>
    <property type="match status" value="1"/>
</dbReference>
<dbReference type="FunFam" id="1.10.472.10:FF:000001">
    <property type="entry name" value="G2/mitotic-specific cyclin"/>
    <property type="match status" value="1"/>
</dbReference>
<accession>A0A2P2I3H3</accession>
<dbReference type="InterPro" id="IPR013763">
    <property type="entry name" value="Cyclin-like_dom"/>
</dbReference>
<evidence type="ECO:0000313" key="8">
    <source>
        <dbReference type="EMBL" id="LAB68578.1"/>
    </source>
</evidence>
<protein>
    <submittedName>
        <fullName evidence="8">G2/mitotic-specific cyclin-B-like</fullName>
    </submittedName>
</protein>
<dbReference type="GO" id="GO:0044772">
    <property type="term" value="P:mitotic cell cycle phase transition"/>
    <property type="evidence" value="ECO:0007669"/>
    <property type="project" value="InterPro"/>
</dbReference>
<evidence type="ECO:0000256" key="1">
    <source>
        <dbReference type="ARBA" id="ARBA00022618"/>
    </source>
</evidence>
<dbReference type="PROSITE" id="PS00292">
    <property type="entry name" value="CYCLINS"/>
    <property type="match status" value="1"/>
</dbReference>
<dbReference type="GO" id="GO:0016538">
    <property type="term" value="F:cyclin-dependent protein serine/threonine kinase regulator activity"/>
    <property type="evidence" value="ECO:0007669"/>
    <property type="project" value="InterPro"/>
</dbReference>
<dbReference type="InterPro" id="IPR048258">
    <property type="entry name" value="Cyclins_cyclin-box"/>
</dbReference>
<reference evidence="8" key="2">
    <citation type="journal article" date="2018" name="Biosci. Biotechnol. Biochem.">
        <title>Polysaccharide hydrolase of the hadal zone amphipods Hirondellea gigas.</title>
        <authorList>
            <person name="Kobayashi H."/>
            <person name="Nagahama T."/>
            <person name="Arai W."/>
            <person name="Sasagawa Y."/>
            <person name="Umeda M."/>
            <person name="Hayashi T."/>
            <person name="Nikaido I."/>
            <person name="Watanabe H."/>
            <person name="Oguri K."/>
            <person name="Kitazato H."/>
            <person name="Fujioka K."/>
            <person name="Kido Y."/>
            <person name="Takami H."/>
        </authorList>
    </citation>
    <scope>NUCLEOTIDE SEQUENCE</scope>
    <source>
        <tissue evidence="8">Whole body</tissue>
    </source>
</reference>
<evidence type="ECO:0000256" key="3">
    <source>
        <dbReference type="ARBA" id="ARBA00023306"/>
    </source>
</evidence>